<keyword evidence="2" id="KW-1185">Reference proteome</keyword>
<dbReference type="EMBL" id="KR534323">
    <property type="protein sequence ID" value="AKO60975.1"/>
    <property type="molecule type" value="Genomic_DNA"/>
</dbReference>
<dbReference type="Proteomes" id="UP000202763">
    <property type="component" value="Segment"/>
</dbReference>
<dbReference type="KEGG" id="vg:26796569"/>
<proteinExistence type="predicted"/>
<sequence>MSNYSYVEHTPQGDYEIVIDEQAAIDYSKVSAQRYLRNHPRATNIEKVLSKYTEESYLQDFIVTHWATLTDKEVGEYKL</sequence>
<organism evidence="1 2">
    <name type="scientific">Pseudoalteromonas phage H101</name>
    <dbReference type="NCBI Taxonomy" id="1654919"/>
    <lineage>
        <taxon>Viruses</taxon>
        <taxon>Duplodnaviria</taxon>
        <taxon>Heunggongvirae</taxon>
        <taxon>Uroviricota</taxon>
        <taxon>Caudoviricetes</taxon>
        <taxon>Shandongvirus</taxon>
        <taxon>Shandongvirus H101</taxon>
    </lineage>
</organism>
<name>A0A0H4J237_9CAUD</name>
<evidence type="ECO:0000313" key="1">
    <source>
        <dbReference type="EMBL" id="AKO60975.1"/>
    </source>
</evidence>
<protein>
    <submittedName>
        <fullName evidence="1">Uncharacterized protein</fullName>
    </submittedName>
</protein>
<dbReference type="GeneID" id="26796569"/>
<reference evidence="1 2" key="1">
    <citation type="submission" date="2015-05" db="EMBL/GenBank/DDBJ databases">
        <authorList>
            <person name="Wang D.B."/>
            <person name="Wang M."/>
        </authorList>
    </citation>
    <scope>NUCLEOTIDE SEQUENCE [LARGE SCALE GENOMIC DNA]</scope>
</reference>
<evidence type="ECO:0000313" key="2">
    <source>
        <dbReference type="Proteomes" id="UP000202763"/>
    </source>
</evidence>
<dbReference type="RefSeq" id="YP_009225508.1">
    <property type="nucleotide sequence ID" value="NC_029094.1"/>
</dbReference>
<accession>A0A0H4J237</accession>